<proteinExistence type="predicted"/>
<evidence type="ECO:0000313" key="3">
    <source>
        <dbReference type="Proteomes" id="UP001189429"/>
    </source>
</evidence>
<accession>A0ABN9Q0T1</accession>
<protein>
    <submittedName>
        <fullName evidence="2">Uncharacterized protein</fullName>
    </submittedName>
</protein>
<dbReference type="Proteomes" id="UP001189429">
    <property type="component" value="Unassembled WGS sequence"/>
</dbReference>
<dbReference type="EMBL" id="CAUYUJ010001847">
    <property type="protein sequence ID" value="CAK0797924.1"/>
    <property type="molecule type" value="Genomic_DNA"/>
</dbReference>
<feature type="region of interest" description="Disordered" evidence="1">
    <location>
        <begin position="62"/>
        <end position="92"/>
    </location>
</feature>
<name>A0ABN9Q0T1_9DINO</name>
<evidence type="ECO:0000313" key="2">
    <source>
        <dbReference type="EMBL" id="CAK0797924.1"/>
    </source>
</evidence>
<evidence type="ECO:0000256" key="1">
    <source>
        <dbReference type="SAM" id="MobiDB-lite"/>
    </source>
</evidence>
<reference evidence="2" key="1">
    <citation type="submission" date="2023-10" db="EMBL/GenBank/DDBJ databases">
        <authorList>
            <person name="Chen Y."/>
            <person name="Shah S."/>
            <person name="Dougan E. K."/>
            <person name="Thang M."/>
            <person name="Chan C."/>
        </authorList>
    </citation>
    <scope>NUCLEOTIDE SEQUENCE [LARGE SCALE GENOMIC DNA]</scope>
</reference>
<organism evidence="2 3">
    <name type="scientific">Prorocentrum cordatum</name>
    <dbReference type="NCBI Taxonomy" id="2364126"/>
    <lineage>
        <taxon>Eukaryota</taxon>
        <taxon>Sar</taxon>
        <taxon>Alveolata</taxon>
        <taxon>Dinophyceae</taxon>
        <taxon>Prorocentrales</taxon>
        <taxon>Prorocentraceae</taxon>
        <taxon>Prorocentrum</taxon>
    </lineage>
</organism>
<keyword evidence="3" id="KW-1185">Reference proteome</keyword>
<sequence length="92" mass="9620">MLGRKRSMPTASPGTSLFTLFRDSWAVSSNGNRSGKATWSSGSAWSPPTSLATRRFALAPSSYRARWKTSPGTPPGEGPRRSIGPGSPPGAA</sequence>
<comment type="caution">
    <text evidence="2">The sequence shown here is derived from an EMBL/GenBank/DDBJ whole genome shotgun (WGS) entry which is preliminary data.</text>
</comment>
<feature type="region of interest" description="Disordered" evidence="1">
    <location>
        <begin position="29"/>
        <end position="49"/>
    </location>
</feature>
<gene>
    <name evidence="2" type="ORF">PCOR1329_LOCUS6854</name>
</gene>